<evidence type="ECO:0000256" key="3">
    <source>
        <dbReference type="ARBA" id="ARBA00012824"/>
    </source>
</evidence>
<evidence type="ECO:0000259" key="6">
    <source>
        <dbReference type="Pfam" id="PF00425"/>
    </source>
</evidence>
<evidence type="ECO:0000313" key="8">
    <source>
        <dbReference type="Proteomes" id="UP000253517"/>
    </source>
</evidence>
<dbReference type="PANTHER" id="PTHR42839">
    <property type="entry name" value="ISOCHORISMATE SYNTHASE ENTC"/>
    <property type="match status" value="1"/>
</dbReference>
<evidence type="ECO:0000256" key="4">
    <source>
        <dbReference type="ARBA" id="ARBA00023235"/>
    </source>
</evidence>
<gene>
    <name evidence="7" type="ORF">DES35_101380</name>
</gene>
<dbReference type="Proteomes" id="UP000253517">
    <property type="component" value="Unassembled WGS sequence"/>
</dbReference>
<reference evidence="7 8" key="1">
    <citation type="submission" date="2018-07" db="EMBL/GenBank/DDBJ databases">
        <title>Genomic Encyclopedia of Type Strains, Phase IV (KMG-IV): sequencing the most valuable type-strain genomes for metagenomic binning, comparative biology and taxonomic classification.</title>
        <authorList>
            <person name="Goeker M."/>
        </authorList>
    </citation>
    <scope>NUCLEOTIDE SEQUENCE [LARGE SCALE GENOMIC DNA]</scope>
    <source>
        <strain evidence="7 8">DSM 21410</strain>
    </source>
</reference>
<dbReference type="EC" id="5.4.4.2" evidence="3"/>
<keyword evidence="8" id="KW-1185">Reference proteome</keyword>
<dbReference type="EMBL" id="QPJS01000001">
    <property type="protein sequence ID" value="RCX05100.1"/>
    <property type="molecule type" value="Genomic_DNA"/>
</dbReference>
<feature type="domain" description="Chorismate-utilising enzyme C-terminal" evidence="6">
    <location>
        <begin position="86"/>
        <end position="329"/>
    </location>
</feature>
<dbReference type="GO" id="GO:0008909">
    <property type="term" value="F:isochorismate synthase activity"/>
    <property type="evidence" value="ECO:0007669"/>
    <property type="project" value="UniProtKB-EC"/>
</dbReference>
<comment type="caution">
    <text evidence="7">The sequence shown here is derived from an EMBL/GenBank/DDBJ whole genome shotgun (WGS) entry which is preliminary data.</text>
</comment>
<dbReference type="InterPro" id="IPR005801">
    <property type="entry name" value="ADC_synthase"/>
</dbReference>
<sequence length="338" mass="39042">MYSVSDFVIFRYPGFQYAEMATLSRAVEYSRPTPEVPIFVVAGFDTSQFLHLYAVKEILREVNWSYVDREVRKNLVGIPPFEAKSKEWFTKLVEKAKSRFDQSIFTKVVLSRKSPVYIDHLQISDVFKELCRRYPNAMVFLLYTKKTGCWIGATPELLLSGDKLQVKSMSLAGTKYELDPSPWGQKELLEQKIVTDYIADVFREELHTHQISVTGPYEVHAGPVKHLKTDIQAVSTEYIDLLSLAQRLHPTPAVSGHHHQKAKEFILSHEGYDRRYYTGFFGFWNFDRADFFVNLRSMEVFYDGVVLYTGAGITADSIAESEWRETEIKMQTLLSVLR</sequence>
<organism evidence="7 8">
    <name type="scientific">Schleiferia thermophila</name>
    <dbReference type="NCBI Taxonomy" id="884107"/>
    <lineage>
        <taxon>Bacteria</taxon>
        <taxon>Pseudomonadati</taxon>
        <taxon>Bacteroidota</taxon>
        <taxon>Flavobacteriia</taxon>
        <taxon>Flavobacteriales</taxon>
        <taxon>Schleiferiaceae</taxon>
        <taxon>Schleiferia</taxon>
    </lineage>
</organism>
<dbReference type="SUPFAM" id="SSF56322">
    <property type="entry name" value="ADC synthase"/>
    <property type="match status" value="1"/>
</dbReference>
<keyword evidence="4" id="KW-0413">Isomerase</keyword>
<dbReference type="PANTHER" id="PTHR42839:SF2">
    <property type="entry name" value="ISOCHORISMATE SYNTHASE ENTC"/>
    <property type="match status" value="1"/>
</dbReference>
<dbReference type="Pfam" id="PF00425">
    <property type="entry name" value="Chorismate_bind"/>
    <property type="match status" value="1"/>
</dbReference>
<evidence type="ECO:0000313" key="7">
    <source>
        <dbReference type="EMBL" id="RCX05100.1"/>
    </source>
</evidence>
<evidence type="ECO:0000256" key="1">
    <source>
        <dbReference type="ARBA" id="ARBA00000799"/>
    </source>
</evidence>
<dbReference type="InterPro" id="IPR004561">
    <property type="entry name" value="IsoChor_synthase"/>
</dbReference>
<dbReference type="InterPro" id="IPR015890">
    <property type="entry name" value="Chorismate_C"/>
</dbReference>
<dbReference type="NCBIfam" id="TIGR00543">
    <property type="entry name" value="isochor_syn"/>
    <property type="match status" value="1"/>
</dbReference>
<accession>A0A369A6X0</accession>
<comment type="similarity">
    <text evidence="2">Belongs to the isochorismate synthase family.</text>
</comment>
<comment type="catalytic activity">
    <reaction evidence="1">
        <text>chorismate = isochorismate</text>
        <dbReference type="Rhea" id="RHEA:18985"/>
        <dbReference type="ChEBI" id="CHEBI:29748"/>
        <dbReference type="ChEBI" id="CHEBI:29780"/>
        <dbReference type="EC" id="5.4.4.2"/>
    </reaction>
</comment>
<dbReference type="AlphaFoldDB" id="A0A369A6X0"/>
<name>A0A369A6X0_9FLAO</name>
<evidence type="ECO:0000256" key="2">
    <source>
        <dbReference type="ARBA" id="ARBA00005297"/>
    </source>
</evidence>
<evidence type="ECO:0000256" key="5">
    <source>
        <dbReference type="ARBA" id="ARBA00041564"/>
    </source>
</evidence>
<protein>
    <recommendedName>
        <fullName evidence="3">isochorismate synthase</fullName>
        <ecNumber evidence="3">5.4.4.2</ecNumber>
    </recommendedName>
    <alternativeName>
        <fullName evidence="5">Isochorismate mutase</fullName>
    </alternativeName>
</protein>
<dbReference type="Gene3D" id="3.60.120.10">
    <property type="entry name" value="Anthranilate synthase"/>
    <property type="match status" value="1"/>
</dbReference>
<proteinExistence type="inferred from homology"/>